<gene>
    <name evidence="1" type="ORF">CDV28_11236</name>
</gene>
<evidence type="ECO:0000313" key="2">
    <source>
        <dbReference type="Proteomes" id="UP000316238"/>
    </source>
</evidence>
<dbReference type="AlphaFoldDB" id="A0A521G212"/>
<reference evidence="1" key="1">
    <citation type="submission" date="2017-07" db="EMBL/GenBank/DDBJ databases">
        <title>The cable genome - Insights into the physiology and evolution of filamentous bacteria capable of sulfide oxidation via long distance electron transfer.</title>
        <authorList>
            <person name="Thorup C."/>
            <person name="Bjerg J.T."/>
            <person name="Schreiber L."/>
            <person name="Nielsen L.P."/>
            <person name="Kjeldsen K.U."/>
            <person name="Boesen T."/>
            <person name="Boggild A."/>
            <person name="Meysman F."/>
            <person name="Geelhoed J."/>
            <person name="Schramm A."/>
        </authorList>
    </citation>
    <scope>NUCLEOTIDE SEQUENCE [LARGE SCALE GENOMIC DNA]</scope>
    <source>
        <strain evidence="1">GS</strain>
    </source>
</reference>
<accession>A0A521G212</accession>
<sequence length="187" mass="20753">MKKHAAAQNALLFTLTAAALLLSLSGCVFPGSSMSMRNDFSGLPPIQGFADDIQDIMMPAEMEWDRIKSMAIKTESFHGGVWHYTGKVETMSLKDYMLNAMQDTKWKLVGEAASSDIMFAFVKPHKTCMMIISEGDFGRTNLTLYVTIDKTASVKLNAFGEPTGGPQQQVQQLQQQIQQQDSNNLDY</sequence>
<name>A0A521G212_9BACT</name>
<organism evidence="1 2">
    <name type="scientific">Candidatus Electronema aureum</name>
    <dbReference type="NCBI Taxonomy" id="2005002"/>
    <lineage>
        <taxon>Bacteria</taxon>
        <taxon>Pseudomonadati</taxon>
        <taxon>Thermodesulfobacteriota</taxon>
        <taxon>Desulfobulbia</taxon>
        <taxon>Desulfobulbales</taxon>
        <taxon>Desulfobulbaceae</taxon>
        <taxon>Candidatus Electronema</taxon>
    </lineage>
</organism>
<dbReference type="EMBL" id="NQJD01000012">
    <property type="protein sequence ID" value="TAA75062.1"/>
    <property type="molecule type" value="Genomic_DNA"/>
</dbReference>
<keyword evidence="2" id="KW-1185">Reference proteome</keyword>
<protein>
    <submittedName>
        <fullName evidence="1">Uncharacterized protein</fullName>
    </submittedName>
</protein>
<dbReference type="PROSITE" id="PS51257">
    <property type="entry name" value="PROKAR_LIPOPROTEIN"/>
    <property type="match status" value="1"/>
</dbReference>
<proteinExistence type="predicted"/>
<comment type="caution">
    <text evidence="1">The sequence shown here is derived from an EMBL/GenBank/DDBJ whole genome shotgun (WGS) entry which is preliminary data.</text>
</comment>
<evidence type="ECO:0000313" key="1">
    <source>
        <dbReference type="EMBL" id="TAA75062.1"/>
    </source>
</evidence>
<dbReference type="Proteomes" id="UP000316238">
    <property type="component" value="Unassembled WGS sequence"/>
</dbReference>